<feature type="compositionally biased region" description="Low complexity" evidence="6">
    <location>
        <begin position="16"/>
        <end position="32"/>
    </location>
</feature>
<dbReference type="GO" id="GO:0001534">
    <property type="term" value="C:radial spoke"/>
    <property type="evidence" value="ECO:0007669"/>
    <property type="project" value="InterPro"/>
</dbReference>
<evidence type="ECO:0000256" key="3">
    <source>
        <dbReference type="ARBA" id="ARBA00023069"/>
    </source>
</evidence>
<dbReference type="PANTHER" id="PTHR13159:SF0">
    <property type="entry name" value="RADIAL SPOKE HEAD 6 HOMOLOG A"/>
    <property type="match status" value="1"/>
</dbReference>
<evidence type="ECO:0000313" key="7">
    <source>
        <dbReference type="EMBL" id="OQV13040.1"/>
    </source>
</evidence>
<dbReference type="GO" id="GO:0035082">
    <property type="term" value="P:axoneme assembly"/>
    <property type="evidence" value="ECO:0007669"/>
    <property type="project" value="TreeGrafter"/>
</dbReference>
<keyword evidence="4" id="KW-0206">Cytoskeleton</keyword>
<dbReference type="EMBL" id="MTYJ01000131">
    <property type="protein sequence ID" value="OQV13040.1"/>
    <property type="molecule type" value="Genomic_DNA"/>
</dbReference>
<dbReference type="Proteomes" id="UP000192578">
    <property type="component" value="Unassembled WGS sequence"/>
</dbReference>
<name>A0A1W0WCX9_HYPEX</name>
<reference evidence="8" key="1">
    <citation type="submission" date="2017-01" db="EMBL/GenBank/DDBJ databases">
        <title>Comparative genomics of anhydrobiosis in the tardigrade Hypsibius dujardini.</title>
        <authorList>
            <person name="Yoshida Y."/>
            <person name="Koutsovoulos G."/>
            <person name="Laetsch D."/>
            <person name="Stevens L."/>
            <person name="Kumar S."/>
            <person name="Horikawa D."/>
            <person name="Ishino K."/>
            <person name="Komine S."/>
            <person name="Tomita M."/>
            <person name="Blaxter M."/>
            <person name="Arakawa K."/>
        </authorList>
    </citation>
    <scope>NUCLEOTIDE SEQUENCE [LARGE SCALE GENOMIC DNA]</scope>
    <source>
        <strain evidence="8">Z151</strain>
    </source>
</reference>
<feature type="region of interest" description="Disordered" evidence="6">
    <location>
        <begin position="598"/>
        <end position="656"/>
    </location>
</feature>
<dbReference type="Pfam" id="PF04712">
    <property type="entry name" value="Radial_spoke"/>
    <property type="match status" value="1"/>
</dbReference>
<feature type="compositionally biased region" description="Acidic residues" evidence="6">
    <location>
        <begin position="473"/>
        <end position="492"/>
    </location>
</feature>
<evidence type="ECO:0000256" key="4">
    <source>
        <dbReference type="ARBA" id="ARBA00023212"/>
    </source>
</evidence>
<keyword evidence="8" id="KW-1185">Reference proteome</keyword>
<evidence type="ECO:0000256" key="6">
    <source>
        <dbReference type="SAM" id="MobiDB-lite"/>
    </source>
</evidence>
<evidence type="ECO:0000256" key="2">
    <source>
        <dbReference type="ARBA" id="ARBA00022490"/>
    </source>
</evidence>
<feature type="compositionally biased region" description="Acidic residues" evidence="6">
    <location>
        <begin position="171"/>
        <end position="180"/>
    </location>
</feature>
<dbReference type="OrthoDB" id="272202at2759"/>
<evidence type="ECO:0000256" key="1">
    <source>
        <dbReference type="ARBA" id="ARBA00004430"/>
    </source>
</evidence>
<keyword evidence="3" id="KW-0969">Cilium</keyword>
<sequence length="656" mass="74351">MSQTTLSIPPSRTVTPSGDLLSSSQSPASSSDFDITKSPQLIAEEDEFQDALAILMWRRDVSTRSLFDHISAMIRQIFMSQEKPEVWSNKLDVLSRLVKRFNVPPVSMHFIKPGYVNPPELTTFQRIRDYFSAFDEEEHTRMDHHGPVPPGIGYVPPDRPLENFPPPPALGEDEEGALEDGEPRPVYKPVDMYEWLFYAQEAGLGLSQTEMYLVMTAVLRFQKAHFNELQKLRFWGRIQGSARPYYIIECQFKEMSEKWFELPTVLDGHPGYGVTVYNPFGTYGLREDSDETFFTLNLTKFPIPLAPVVDPDQRFKEVMAEEVNSGANMFCYYTCSDLITAEWQRLPDVTPEQIRKARFIRRAFTGNPSTKIVTCPTFPGTERNYLRAQIARISHSTTIGPLGQYTPPDEDEDLGEGMGSPNFKLIENPEFEHPNQRDILSKNLAGYAHNLPFLLRQGRCSWYDPSPGSLPLGDEENEEEEPEEDEEPEEEEAEKKMKKKLVAKPESGPAVFSPVTDDRDVAKDVPAWVVKTTNTYLPQNGLVKLCSTLWPGAVCIVQKDQSVNLYIGDGVTKSTEFSPFMPPLPQPVFNQAFKSLQHAPDPAPELEEEQRLKREATAKAKLEAEQAAKEDAENSEEEGEEGEEGEEEEETEEDEK</sequence>
<protein>
    <submittedName>
        <fullName evidence="7">Radial spoke head protein 4-like protein A</fullName>
    </submittedName>
</protein>
<accession>A0A1W0WCX9</accession>
<gene>
    <name evidence="7" type="ORF">BV898_12697</name>
</gene>
<keyword evidence="5" id="KW-0966">Cell projection</keyword>
<comment type="caution">
    <text evidence="7">The sequence shown here is derived from an EMBL/GenBank/DDBJ whole genome shotgun (WGS) entry which is preliminary data.</text>
</comment>
<evidence type="ECO:0000256" key="5">
    <source>
        <dbReference type="ARBA" id="ARBA00023273"/>
    </source>
</evidence>
<feature type="compositionally biased region" description="Polar residues" evidence="6">
    <location>
        <begin position="1"/>
        <end position="15"/>
    </location>
</feature>
<dbReference type="InterPro" id="IPR006802">
    <property type="entry name" value="Radial_spoke"/>
</dbReference>
<evidence type="ECO:0000313" key="8">
    <source>
        <dbReference type="Proteomes" id="UP000192578"/>
    </source>
</evidence>
<keyword evidence="2" id="KW-0963">Cytoplasm</keyword>
<feature type="compositionally biased region" description="Basic and acidic residues" evidence="6">
    <location>
        <begin position="609"/>
        <end position="632"/>
    </location>
</feature>
<feature type="region of interest" description="Disordered" evidence="6">
    <location>
        <begin position="1"/>
        <end position="34"/>
    </location>
</feature>
<dbReference type="GO" id="GO:0060294">
    <property type="term" value="P:cilium movement involved in cell motility"/>
    <property type="evidence" value="ECO:0007669"/>
    <property type="project" value="InterPro"/>
</dbReference>
<comment type="subcellular location">
    <subcellularLocation>
        <location evidence="1">Cytoplasm</location>
        <location evidence="1">Cytoskeleton</location>
        <location evidence="1">Cilium axoneme</location>
    </subcellularLocation>
</comment>
<organism evidence="7 8">
    <name type="scientific">Hypsibius exemplaris</name>
    <name type="common">Freshwater tardigrade</name>
    <dbReference type="NCBI Taxonomy" id="2072580"/>
    <lineage>
        <taxon>Eukaryota</taxon>
        <taxon>Metazoa</taxon>
        <taxon>Ecdysozoa</taxon>
        <taxon>Tardigrada</taxon>
        <taxon>Eutardigrada</taxon>
        <taxon>Parachela</taxon>
        <taxon>Hypsibioidea</taxon>
        <taxon>Hypsibiidae</taxon>
        <taxon>Hypsibius</taxon>
    </lineage>
</organism>
<dbReference type="AlphaFoldDB" id="A0A1W0WCX9"/>
<dbReference type="PANTHER" id="PTHR13159">
    <property type="entry name" value="RADIAL SPOKEHEAD-RELATED"/>
    <property type="match status" value="1"/>
</dbReference>
<feature type="compositionally biased region" description="Acidic residues" evidence="6">
    <location>
        <begin position="633"/>
        <end position="656"/>
    </location>
</feature>
<feature type="region of interest" description="Disordered" evidence="6">
    <location>
        <begin position="163"/>
        <end position="182"/>
    </location>
</feature>
<proteinExistence type="predicted"/>
<feature type="region of interest" description="Disordered" evidence="6">
    <location>
        <begin position="465"/>
        <end position="515"/>
    </location>
</feature>